<evidence type="ECO:0000256" key="1">
    <source>
        <dbReference type="SAM" id="MobiDB-lite"/>
    </source>
</evidence>
<feature type="region of interest" description="Disordered" evidence="1">
    <location>
        <begin position="1"/>
        <end position="167"/>
    </location>
</feature>
<sequence>MPRLTAEWSQSHLSSGNPLTTVPDASLMPRSASSVTPQRPQEVNLKDYTLEKPSQESRPHHRHHHHHCHHRREREREREREKRQRSLDTPVGDRLRPLQASQRRPGLILLSTGSGLTTEAGPTRGGTTTHLQTNSGTTPATDTAAGNTATQAPSLPAVPPPPAKARTPATSRAVVGLAPLVALRSVDAGSFLRPPHPSSWGGLQDCKLLPSALCVQPGLAEPGR</sequence>
<comment type="caution">
    <text evidence="2">The sequence shown here is derived from an EMBL/GenBank/DDBJ whole genome shotgun (WGS) entry which is preliminary data.</text>
</comment>
<evidence type="ECO:0000313" key="3">
    <source>
        <dbReference type="Proteomes" id="UP001460270"/>
    </source>
</evidence>
<dbReference type="AlphaFoldDB" id="A0AAW0PW77"/>
<keyword evidence="3" id="KW-1185">Reference proteome</keyword>
<feature type="compositionally biased region" description="Polar residues" evidence="1">
    <location>
        <begin position="31"/>
        <end position="41"/>
    </location>
</feature>
<feature type="compositionally biased region" description="Basic and acidic residues" evidence="1">
    <location>
        <begin position="44"/>
        <end position="58"/>
    </location>
</feature>
<feature type="compositionally biased region" description="Basic residues" evidence="1">
    <location>
        <begin position="59"/>
        <end position="73"/>
    </location>
</feature>
<dbReference type="EMBL" id="JBBPFD010000003">
    <property type="protein sequence ID" value="KAK7933259.1"/>
    <property type="molecule type" value="Genomic_DNA"/>
</dbReference>
<gene>
    <name evidence="2" type="ORF">WMY93_004155</name>
</gene>
<protein>
    <submittedName>
        <fullName evidence="2">Uncharacterized protein</fullName>
    </submittedName>
</protein>
<feature type="compositionally biased region" description="Polar residues" evidence="1">
    <location>
        <begin position="7"/>
        <end position="20"/>
    </location>
</feature>
<feature type="compositionally biased region" description="Basic and acidic residues" evidence="1">
    <location>
        <begin position="74"/>
        <end position="96"/>
    </location>
</feature>
<evidence type="ECO:0000313" key="2">
    <source>
        <dbReference type="EMBL" id="KAK7933259.1"/>
    </source>
</evidence>
<reference evidence="3" key="1">
    <citation type="submission" date="2024-04" db="EMBL/GenBank/DDBJ databases">
        <title>Salinicola lusitanus LLJ914,a marine bacterium isolated from the Okinawa Trough.</title>
        <authorList>
            <person name="Li J."/>
        </authorList>
    </citation>
    <scope>NUCLEOTIDE SEQUENCE [LARGE SCALE GENOMIC DNA]</scope>
</reference>
<dbReference type="Proteomes" id="UP001460270">
    <property type="component" value="Unassembled WGS sequence"/>
</dbReference>
<name>A0AAW0PW77_9GOBI</name>
<feature type="compositionally biased region" description="Polar residues" evidence="1">
    <location>
        <begin position="125"/>
        <end position="151"/>
    </location>
</feature>
<feature type="compositionally biased region" description="Low complexity" evidence="1">
    <location>
        <begin position="106"/>
        <end position="118"/>
    </location>
</feature>
<accession>A0AAW0PW77</accession>
<organism evidence="2 3">
    <name type="scientific">Mugilogobius chulae</name>
    <name type="common">yellowstripe goby</name>
    <dbReference type="NCBI Taxonomy" id="88201"/>
    <lineage>
        <taxon>Eukaryota</taxon>
        <taxon>Metazoa</taxon>
        <taxon>Chordata</taxon>
        <taxon>Craniata</taxon>
        <taxon>Vertebrata</taxon>
        <taxon>Euteleostomi</taxon>
        <taxon>Actinopterygii</taxon>
        <taxon>Neopterygii</taxon>
        <taxon>Teleostei</taxon>
        <taxon>Neoteleostei</taxon>
        <taxon>Acanthomorphata</taxon>
        <taxon>Gobiaria</taxon>
        <taxon>Gobiiformes</taxon>
        <taxon>Gobioidei</taxon>
        <taxon>Gobiidae</taxon>
        <taxon>Gobionellinae</taxon>
        <taxon>Mugilogobius</taxon>
    </lineage>
</organism>
<proteinExistence type="predicted"/>